<evidence type="ECO:0000313" key="2">
    <source>
        <dbReference type="EMBL" id="CAK1552895.1"/>
    </source>
</evidence>
<gene>
    <name evidence="2" type="ORF">LNINA_LOCUS11921</name>
</gene>
<reference evidence="2 3" key="1">
    <citation type="submission" date="2023-11" db="EMBL/GenBank/DDBJ databases">
        <authorList>
            <person name="Okamura Y."/>
        </authorList>
    </citation>
    <scope>NUCLEOTIDE SEQUENCE [LARGE SCALE GENOMIC DNA]</scope>
</reference>
<feature type="compositionally biased region" description="Polar residues" evidence="1">
    <location>
        <begin position="62"/>
        <end position="78"/>
    </location>
</feature>
<protein>
    <submittedName>
        <fullName evidence="2">Uncharacterized protein</fullName>
    </submittedName>
</protein>
<evidence type="ECO:0000256" key="1">
    <source>
        <dbReference type="SAM" id="MobiDB-lite"/>
    </source>
</evidence>
<keyword evidence="3" id="KW-1185">Reference proteome</keyword>
<dbReference type="Proteomes" id="UP001497472">
    <property type="component" value="Unassembled WGS sequence"/>
</dbReference>
<sequence length="94" mass="10378">MRKACKTVDREKKHTDGWFVRGHCCVSAASQIVAAARWRGARPPTARIRGEPGSGATRAYHRSTSPKLRPDPTNTRTPINKCKDNPTAQQLKPA</sequence>
<organism evidence="2 3">
    <name type="scientific">Leptosia nina</name>
    <dbReference type="NCBI Taxonomy" id="320188"/>
    <lineage>
        <taxon>Eukaryota</taxon>
        <taxon>Metazoa</taxon>
        <taxon>Ecdysozoa</taxon>
        <taxon>Arthropoda</taxon>
        <taxon>Hexapoda</taxon>
        <taxon>Insecta</taxon>
        <taxon>Pterygota</taxon>
        <taxon>Neoptera</taxon>
        <taxon>Endopterygota</taxon>
        <taxon>Lepidoptera</taxon>
        <taxon>Glossata</taxon>
        <taxon>Ditrysia</taxon>
        <taxon>Papilionoidea</taxon>
        <taxon>Pieridae</taxon>
        <taxon>Pierinae</taxon>
        <taxon>Leptosia</taxon>
    </lineage>
</organism>
<comment type="caution">
    <text evidence="2">The sequence shown here is derived from an EMBL/GenBank/DDBJ whole genome shotgun (WGS) entry which is preliminary data.</text>
</comment>
<name>A0AAV1JX57_9NEOP</name>
<dbReference type="AlphaFoldDB" id="A0AAV1JX57"/>
<dbReference type="EMBL" id="CAVLEF010000174">
    <property type="protein sequence ID" value="CAK1552895.1"/>
    <property type="molecule type" value="Genomic_DNA"/>
</dbReference>
<accession>A0AAV1JX57</accession>
<feature type="region of interest" description="Disordered" evidence="1">
    <location>
        <begin position="42"/>
        <end position="94"/>
    </location>
</feature>
<evidence type="ECO:0000313" key="3">
    <source>
        <dbReference type="Proteomes" id="UP001497472"/>
    </source>
</evidence>
<proteinExistence type="predicted"/>